<comment type="caution">
    <text evidence="1">The sequence shown here is derived from an EMBL/GenBank/DDBJ whole genome shotgun (WGS) entry which is preliminary data.</text>
</comment>
<proteinExistence type="predicted"/>
<dbReference type="Proteomes" id="UP000289152">
    <property type="component" value="Unassembled WGS sequence"/>
</dbReference>
<evidence type="ECO:0000313" key="2">
    <source>
        <dbReference type="Proteomes" id="UP000289152"/>
    </source>
</evidence>
<protein>
    <submittedName>
        <fullName evidence="1">Uncharacterized protein</fullName>
    </submittedName>
</protein>
<name>A0A4Q1BNC3_TREME</name>
<evidence type="ECO:0000313" key="1">
    <source>
        <dbReference type="EMBL" id="RXK39359.1"/>
    </source>
</evidence>
<dbReference type="VEuPathDB" id="FungiDB:TREMEDRAFT_62143"/>
<sequence>MVLNLGLMSKPLPDSIFWRAPPADAERDGTTLIVNVQHFGEKARCFIALVDLSHNAMERIMRWAKFDIADREETRRREFDERHDINSPDLLIGHPFYQKAR</sequence>
<accession>A0A4Q1BNC3</accession>
<dbReference type="EMBL" id="SDIL01000032">
    <property type="protein sequence ID" value="RXK39359.1"/>
    <property type="molecule type" value="Genomic_DNA"/>
</dbReference>
<organism evidence="1 2">
    <name type="scientific">Tremella mesenterica</name>
    <name type="common">Jelly fungus</name>
    <dbReference type="NCBI Taxonomy" id="5217"/>
    <lineage>
        <taxon>Eukaryota</taxon>
        <taxon>Fungi</taxon>
        <taxon>Dikarya</taxon>
        <taxon>Basidiomycota</taxon>
        <taxon>Agaricomycotina</taxon>
        <taxon>Tremellomycetes</taxon>
        <taxon>Tremellales</taxon>
        <taxon>Tremellaceae</taxon>
        <taxon>Tremella</taxon>
    </lineage>
</organism>
<dbReference type="AlphaFoldDB" id="A0A4Q1BNC3"/>
<reference evidence="1 2" key="1">
    <citation type="submission" date="2016-06" db="EMBL/GenBank/DDBJ databases">
        <title>Evolution of pathogenesis and genome organization in the Tremellales.</title>
        <authorList>
            <person name="Cuomo C."/>
            <person name="Litvintseva A."/>
            <person name="Heitman J."/>
            <person name="Chen Y."/>
            <person name="Sun S."/>
            <person name="Springer D."/>
            <person name="Dromer F."/>
            <person name="Young S."/>
            <person name="Zeng Q."/>
            <person name="Chapman S."/>
            <person name="Gujja S."/>
            <person name="Saif S."/>
            <person name="Birren B."/>
        </authorList>
    </citation>
    <scope>NUCLEOTIDE SEQUENCE [LARGE SCALE GENOMIC DNA]</scope>
    <source>
        <strain evidence="1 2">ATCC 28783</strain>
    </source>
</reference>
<dbReference type="InParanoid" id="A0A4Q1BNC3"/>
<keyword evidence="2" id="KW-1185">Reference proteome</keyword>
<gene>
    <name evidence="1" type="ORF">M231_03311</name>
</gene>